<evidence type="ECO:0000256" key="1">
    <source>
        <dbReference type="RuleBase" id="RU361186"/>
    </source>
</evidence>
<sequence>MSPRLSLLPALVAALLLALLPVAPAGSTAAPAATTTMTTAPTTDAGADDNPLAGGTWGVYRGGAEMAWAPYERASGRKRELLAMIADAPKAKWFGDWIPDGAIGAKVKEYVANAQGGDPDALVQLTVFRMVPWEHEACTRLPTKGEKTSYKRWIRRFAAALGDTRAAVVLQPDGPFALCAPRGSTELSRLVGYAARTLAALPRTAVYIEVGSAGWNHLDPQLAVKQLVRAGIRKVRGFHLNTTHYETTERQVRFGAEVVEALAARGITGKHFTVDTAQNGRGFTWEHNRKHHGGRFDNAPTCRTRKQEHCVTLGIPPTWRVADERWGLPDDVRRLAAEHVDGYLWAGRPWLRRQAKPFVLQRALAVTRTSPYR</sequence>
<keyword evidence="1" id="KW-0624">Polysaccharide degradation</keyword>
<dbReference type="EC" id="3.2.1.-" evidence="1"/>
<keyword evidence="1" id="KW-0119">Carbohydrate metabolism</keyword>
<dbReference type="GO" id="GO:0016787">
    <property type="term" value="F:hydrolase activity"/>
    <property type="evidence" value="ECO:0007669"/>
    <property type="project" value="UniProtKB-KW"/>
</dbReference>
<dbReference type="EMBL" id="JACMYC010000001">
    <property type="protein sequence ID" value="MBC2959083.1"/>
    <property type="molecule type" value="Genomic_DNA"/>
</dbReference>
<comment type="caution">
    <text evidence="2">The sequence shown here is derived from an EMBL/GenBank/DDBJ whole genome shotgun (WGS) entry which is preliminary data.</text>
</comment>
<dbReference type="PANTHER" id="PTHR34876">
    <property type="match status" value="1"/>
</dbReference>
<organism evidence="2 3">
    <name type="scientific">Nocardioides deserti</name>
    <dbReference type="NCBI Taxonomy" id="1588644"/>
    <lineage>
        <taxon>Bacteria</taxon>
        <taxon>Bacillati</taxon>
        <taxon>Actinomycetota</taxon>
        <taxon>Actinomycetes</taxon>
        <taxon>Propionibacteriales</taxon>
        <taxon>Nocardioidaceae</taxon>
        <taxon>Nocardioides</taxon>
    </lineage>
</organism>
<accession>A0ABR6U3X4</accession>
<gene>
    <name evidence="2" type="ORF">H7344_02085</name>
</gene>
<name>A0ABR6U3X4_9ACTN</name>
<feature type="signal peptide" evidence="1">
    <location>
        <begin position="1"/>
        <end position="25"/>
    </location>
</feature>
<dbReference type="PRINTS" id="PR00733">
    <property type="entry name" value="GLHYDRLASE6"/>
</dbReference>
<dbReference type="InterPro" id="IPR016288">
    <property type="entry name" value="Beta_cellobiohydrolase"/>
</dbReference>
<proteinExistence type="inferred from homology"/>
<keyword evidence="1" id="KW-0136">Cellulose degradation</keyword>
<keyword evidence="1 2" id="KW-0378">Hydrolase</keyword>
<dbReference type="Pfam" id="PF01341">
    <property type="entry name" value="Glyco_hydro_6"/>
    <property type="match status" value="1"/>
</dbReference>
<feature type="chain" id="PRO_5044978874" description="Glucanase" evidence="1">
    <location>
        <begin position="26"/>
        <end position="373"/>
    </location>
</feature>
<dbReference type="Proteomes" id="UP000604001">
    <property type="component" value="Unassembled WGS sequence"/>
</dbReference>
<comment type="similarity">
    <text evidence="1">Belongs to the glycosyl hydrolase family 6.</text>
</comment>
<dbReference type="SUPFAM" id="SSF51989">
    <property type="entry name" value="Glycosyl hydrolases family 6, cellulases"/>
    <property type="match status" value="1"/>
</dbReference>
<keyword evidence="1" id="KW-0732">Signal</keyword>
<dbReference type="Gene3D" id="3.20.20.40">
    <property type="entry name" value="1, 4-beta cellobiohydrolase"/>
    <property type="match status" value="1"/>
</dbReference>
<keyword evidence="1" id="KW-0326">Glycosidase</keyword>
<protein>
    <recommendedName>
        <fullName evidence="1">Glucanase</fullName>
        <ecNumber evidence="1">3.2.1.-</ecNumber>
    </recommendedName>
</protein>
<keyword evidence="3" id="KW-1185">Reference proteome</keyword>
<reference evidence="2 3" key="1">
    <citation type="submission" date="2020-08" db="EMBL/GenBank/DDBJ databases">
        <title>novel species in genus Nocardioides.</title>
        <authorList>
            <person name="Zhang G."/>
        </authorList>
    </citation>
    <scope>NUCLEOTIDE SEQUENCE [LARGE SCALE GENOMIC DNA]</scope>
    <source>
        <strain evidence="2 3">SC8A-24</strain>
    </source>
</reference>
<dbReference type="PANTHER" id="PTHR34876:SF4">
    <property type="entry name" value="1,4-BETA-D-GLUCAN CELLOBIOHYDROLASE C-RELATED"/>
    <property type="match status" value="1"/>
</dbReference>
<evidence type="ECO:0000313" key="2">
    <source>
        <dbReference type="EMBL" id="MBC2959083.1"/>
    </source>
</evidence>
<dbReference type="RefSeq" id="WP_186344339.1">
    <property type="nucleotide sequence ID" value="NZ_BMMR01000001.1"/>
</dbReference>
<evidence type="ECO:0000313" key="3">
    <source>
        <dbReference type="Proteomes" id="UP000604001"/>
    </source>
</evidence>
<dbReference type="InterPro" id="IPR036434">
    <property type="entry name" value="Beta_cellobiohydrolase_sf"/>
</dbReference>